<dbReference type="CDD" id="cd03809">
    <property type="entry name" value="GT4_MtfB-like"/>
    <property type="match status" value="1"/>
</dbReference>
<organism evidence="2 3">
    <name type="scientific">Prosthecodimorpha hirschii</name>
    <dbReference type="NCBI Taxonomy" id="665126"/>
    <lineage>
        <taxon>Bacteria</taxon>
        <taxon>Pseudomonadati</taxon>
        <taxon>Pseudomonadota</taxon>
        <taxon>Alphaproteobacteria</taxon>
        <taxon>Hyphomicrobiales</taxon>
        <taxon>Ancalomicrobiaceae</taxon>
        <taxon>Prosthecodimorpha</taxon>
    </lineage>
</organism>
<dbReference type="Pfam" id="PF13692">
    <property type="entry name" value="Glyco_trans_1_4"/>
    <property type="match status" value="1"/>
</dbReference>
<dbReference type="AlphaFoldDB" id="A0A0P6W5F4"/>
<evidence type="ECO:0000313" key="3">
    <source>
        <dbReference type="Proteomes" id="UP000048984"/>
    </source>
</evidence>
<evidence type="ECO:0000256" key="1">
    <source>
        <dbReference type="ARBA" id="ARBA00022679"/>
    </source>
</evidence>
<evidence type="ECO:0000313" key="2">
    <source>
        <dbReference type="EMBL" id="KPL52512.1"/>
    </source>
</evidence>
<dbReference type="Proteomes" id="UP000048984">
    <property type="component" value="Unassembled WGS sequence"/>
</dbReference>
<sequence>MSRPSGPLFDGPIHFDASRLIARGVRSSPTGIDRVDLAYARHLLEAGADLRPVAWLGGALRTVDPAALAAYLQRLARHWAGGGAAADPGVEARVAGFLDGETVARYRPPTPPSPFGRLVRQAIGTAGGLADRTLTRDGFKPRPKFQPAAPGGTYLNVSHHHLEKPALFAALGPAVAKVVFVHDLIPIDHPEYCRPGDDAKHRARMRNVAAHADRVLVNSAFTAERLQAFAAACGRADLPVSVAPLGVDRPPPADAAPFPAARPYFVTVGTIEARKNHLLLLNIWRRLAETLGAAAPCLVVIGRRGWEIEAVADMLERSPPLEDCVLETGPVDDRLLARLMAGARALLMPSFTEGFGLPVAEALAAGVPVIASDIPAHREIAGTVPEFLDPLDGPGWIRAVLDYAADPSDRRTAQKTRMAGYRAPDWPGHFARIGL</sequence>
<proteinExistence type="predicted"/>
<comment type="caution">
    <text evidence="2">The sequence shown here is derived from an EMBL/GenBank/DDBJ whole genome shotgun (WGS) entry which is preliminary data.</text>
</comment>
<evidence type="ECO:0008006" key="4">
    <source>
        <dbReference type="Google" id="ProtNLM"/>
    </source>
</evidence>
<dbReference type="RefSeq" id="WP_054358675.1">
    <property type="nucleotide sequence ID" value="NZ_LJYW01000001.1"/>
</dbReference>
<keyword evidence="1" id="KW-0808">Transferase</keyword>
<dbReference type="STRING" id="665126.ABB55_10000"/>
<dbReference type="SUPFAM" id="SSF53756">
    <property type="entry name" value="UDP-Glycosyltransferase/glycogen phosphorylase"/>
    <property type="match status" value="1"/>
</dbReference>
<gene>
    <name evidence="2" type="ORF">ABB55_10000</name>
</gene>
<dbReference type="EMBL" id="LJYW01000001">
    <property type="protein sequence ID" value="KPL52512.1"/>
    <property type="molecule type" value="Genomic_DNA"/>
</dbReference>
<protein>
    <recommendedName>
        <fullName evidence="4">Glycosyl transferase family 1 domain-containing protein</fullName>
    </recommendedName>
</protein>
<dbReference type="Gene3D" id="3.40.50.2000">
    <property type="entry name" value="Glycogen Phosphorylase B"/>
    <property type="match status" value="1"/>
</dbReference>
<dbReference type="PANTHER" id="PTHR46401:SF2">
    <property type="entry name" value="GLYCOSYLTRANSFERASE WBBK-RELATED"/>
    <property type="match status" value="1"/>
</dbReference>
<keyword evidence="3" id="KW-1185">Reference proteome</keyword>
<name>A0A0P6W5F4_9HYPH</name>
<reference evidence="2 3" key="1">
    <citation type="submission" date="2015-09" db="EMBL/GenBank/DDBJ databases">
        <authorList>
            <person name="Jackson K.R."/>
            <person name="Lunt B.L."/>
            <person name="Fisher J.N.B."/>
            <person name="Gardner A.V."/>
            <person name="Bailey M.E."/>
            <person name="Deus L.M."/>
            <person name="Earl A.S."/>
            <person name="Gibby P.D."/>
            <person name="Hartmann K.A."/>
            <person name="Liu J.E."/>
            <person name="Manci A.M."/>
            <person name="Nielsen D.A."/>
            <person name="Solomon M.B."/>
            <person name="Breakwell D.P."/>
            <person name="Burnett S.H."/>
            <person name="Grose J.H."/>
        </authorList>
    </citation>
    <scope>NUCLEOTIDE SEQUENCE [LARGE SCALE GENOMIC DNA]</scope>
    <source>
        <strain evidence="2 3">16</strain>
    </source>
</reference>
<dbReference type="GO" id="GO:0016757">
    <property type="term" value="F:glycosyltransferase activity"/>
    <property type="evidence" value="ECO:0007669"/>
    <property type="project" value="TreeGrafter"/>
</dbReference>
<reference evidence="2 3" key="2">
    <citation type="submission" date="2015-10" db="EMBL/GenBank/DDBJ databases">
        <title>Draft Genome Sequence of Prosthecomicrobium hirschii ATCC 27832.</title>
        <authorList>
            <person name="Daniel J."/>
            <person name="Givan S.A."/>
            <person name="Brun Y.V."/>
            <person name="Brown P.J."/>
        </authorList>
    </citation>
    <scope>NUCLEOTIDE SEQUENCE [LARGE SCALE GENOMIC DNA]</scope>
    <source>
        <strain evidence="2 3">16</strain>
    </source>
</reference>
<dbReference type="PANTHER" id="PTHR46401">
    <property type="entry name" value="GLYCOSYLTRANSFERASE WBBK-RELATED"/>
    <property type="match status" value="1"/>
</dbReference>
<accession>A0A0P6W5F4</accession>